<dbReference type="Proteomes" id="UP000799440">
    <property type="component" value="Unassembled WGS sequence"/>
</dbReference>
<dbReference type="GO" id="GO:0004721">
    <property type="term" value="F:phosphoprotein phosphatase activity"/>
    <property type="evidence" value="ECO:0007669"/>
    <property type="project" value="TreeGrafter"/>
</dbReference>
<evidence type="ECO:0000313" key="4">
    <source>
        <dbReference type="Proteomes" id="UP000799440"/>
    </source>
</evidence>
<dbReference type="FunFam" id="3.60.21.10:FF:000054">
    <property type="entry name" value="DCR2p Phosphoesterase"/>
    <property type="match status" value="1"/>
</dbReference>
<dbReference type="InterPro" id="IPR004843">
    <property type="entry name" value="Calcineurin-like_PHP"/>
</dbReference>
<evidence type="ECO:0000259" key="2">
    <source>
        <dbReference type="Pfam" id="PF00149"/>
    </source>
</evidence>
<reference evidence="3" key="1">
    <citation type="journal article" date="2020" name="Stud. Mycol.">
        <title>101 Dothideomycetes genomes: a test case for predicting lifestyles and emergence of pathogens.</title>
        <authorList>
            <person name="Haridas S."/>
            <person name="Albert R."/>
            <person name="Binder M."/>
            <person name="Bloem J."/>
            <person name="Labutti K."/>
            <person name="Salamov A."/>
            <person name="Andreopoulos B."/>
            <person name="Baker S."/>
            <person name="Barry K."/>
            <person name="Bills G."/>
            <person name="Bluhm B."/>
            <person name="Cannon C."/>
            <person name="Castanera R."/>
            <person name="Culley D."/>
            <person name="Daum C."/>
            <person name="Ezra D."/>
            <person name="Gonzalez J."/>
            <person name="Henrissat B."/>
            <person name="Kuo A."/>
            <person name="Liang C."/>
            <person name="Lipzen A."/>
            <person name="Lutzoni F."/>
            <person name="Magnuson J."/>
            <person name="Mondo S."/>
            <person name="Nolan M."/>
            <person name="Ohm R."/>
            <person name="Pangilinan J."/>
            <person name="Park H.-J."/>
            <person name="Ramirez L."/>
            <person name="Alfaro M."/>
            <person name="Sun H."/>
            <person name="Tritt A."/>
            <person name="Yoshinaga Y."/>
            <person name="Zwiers L.-H."/>
            <person name="Turgeon B."/>
            <person name="Goodwin S."/>
            <person name="Spatafora J."/>
            <person name="Crous P."/>
            <person name="Grigoriev I."/>
        </authorList>
    </citation>
    <scope>NUCLEOTIDE SEQUENCE</scope>
    <source>
        <strain evidence="3">CBS 119925</strain>
    </source>
</reference>
<organism evidence="3 4">
    <name type="scientific">Sporormia fimetaria CBS 119925</name>
    <dbReference type="NCBI Taxonomy" id="1340428"/>
    <lineage>
        <taxon>Eukaryota</taxon>
        <taxon>Fungi</taxon>
        <taxon>Dikarya</taxon>
        <taxon>Ascomycota</taxon>
        <taxon>Pezizomycotina</taxon>
        <taxon>Dothideomycetes</taxon>
        <taxon>Pleosporomycetidae</taxon>
        <taxon>Pleosporales</taxon>
        <taxon>Sporormiaceae</taxon>
        <taxon>Sporormia</taxon>
    </lineage>
</organism>
<accession>A0A6A6VQB2</accession>
<dbReference type="OrthoDB" id="783096at2759"/>
<protein>
    <submittedName>
        <fullName evidence="3">Metallo-dependent phosphatase</fullName>
    </submittedName>
</protein>
<sequence>MARRIVRTGLQLGLLVTAVFFIVFFLDSRYRVLPQSIHSHLPLHHEGLIITDITIKSCSKLNPLSKCKLDPEIWHRIEKDVFIKNRWSEAYVHVQRKREEELGENDKVVIDVKIGKLDPAIGEKSQANERWESRPAGIWLKRSSKRHASDSKRTVTAVDILFGADAAEPRPGWEMVKPGALLVSNSGDEWEPHLSIRRGSPAKIEKPVPRINKDGKFKILQLSDLHLSTGVGKCRDPEPNSGHCEADPRTLEFVAKLLDNEKPDFVVLSGDQVNGDTAPDGQTALFKIAALLSEHKTPYAAIFGNHDDEGSLSRAAQISLYESLPYSLATAGPNSIAGIGNYYVEVLAHGNNKHSALTLWFLDTHSYSPDEKHFTGYDWLKDDQIKWFNDEATRLKDLHKNYAKIHLDMAFLHIPLPEYGIRGQKVVGNWKEGITAPKFNSHFKDALVKQGIRTVSAGHDHVNDYCALSVTEREEPELWMCYAGGAGFGGYGGYNGYVRRARVWEVDAEQARIVTWKRVESGEVDKRIDEQIVVDGGRVVEGGS</sequence>
<proteinExistence type="predicted"/>
<dbReference type="SUPFAM" id="SSF56300">
    <property type="entry name" value="Metallo-dependent phosphatases"/>
    <property type="match status" value="1"/>
</dbReference>
<dbReference type="AlphaFoldDB" id="A0A6A6VQB2"/>
<feature type="domain" description="Calcineurin-like phosphoesterase" evidence="2">
    <location>
        <begin position="217"/>
        <end position="462"/>
    </location>
</feature>
<gene>
    <name evidence="3" type="ORF">M011DRAFT_463463</name>
</gene>
<feature type="transmembrane region" description="Helical" evidence="1">
    <location>
        <begin position="12"/>
        <end position="30"/>
    </location>
</feature>
<dbReference type="InterPro" id="IPR029052">
    <property type="entry name" value="Metallo-depent_PP-like"/>
</dbReference>
<dbReference type="EMBL" id="MU006561">
    <property type="protein sequence ID" value="KAF2751974.1"/>
    <property type="molecule type" value="Genomic_DNA"/>
</dbReference>
<dbReference type="PANTHER" id="PTHR32440:SF0">
    <property type="entry name" value="PHOSPHATASE DCR2-RELATED"/>
    <property type="match status" value="1"/>
</dbReference>
<dbReference type="Pfam" id="PF00149">
    <property type="entry name" value="Metallophos"/>
    <property type="match status" value="1"/>
</dbReference>
<dbReference type="PANTHER" id="PTHR32440">
    <property type="entry name" value="PHOSPHATASE DCR2-RELATED-RELATED"/>
    <property type="match status" value="1"/>
</dbReference>
<keyword evidence="1" id="KW-1133">Transmembrane helix</keyword>
<dbReference type="Gene3D" id="3.60.21.10">
    <property type="match status" value="1"/>
</dbReference>
<name>A0A6A6VQB2_9PLEO</name>
<dbReference type="CDD" id="cd07383">
    <property type="entry name" value="MPP_Dcr2"/>
    <property type="match status" value="1"/>
</dbReference>
<keyword evidence="4" id="KW-1185">Reference proteome</keyword>
<evidence type="ECO:0000313" key="3">
    <source>
        <dbReference type="EMBL" id="KAF2751974.1"/>
    </source>
</evidence>
<keyword evidence="1" id="KW-0812">Transmembrane</keyword>
<keyword evidence="1" id="KW-0472">Membrane</keyword>
<evidence type="ECO:0000256" key="1">
    <source>
        <dbReference type="SAM" id="Phobius"/>
    </source>
</evidence>
<dbReference type="GO" id="GO:0005737">
    <property type="term" value="C:cytoplasm"/>
    <property type="evidence" value="ECO:0007669"/>
    <property type="project" value="TreeGrafter"/>
</dbReference>